<sequence>MFHKRTKTRKLRGHVSHGYGRVGKHRKHPGGRGKCGGLTHHKTLFKKYHPDYFGKRGIKIFHRKTQALRLNATNTGDLFALIRKNEFVEGQAPIIDCRAHGIHKVLGRGELSLKQPLVVIAKQFTEEAKRKIEAVGGRVIVSA</sequence>
<evidence type="ECO:0000256" key="4">
    <source>
        <dbReference type="RuleBase" id="RU003888"/>
    </source>
</evidence>
<dbReference type="GO" id="GO:0003735">
    <property type="term" value="F:structural constituent of ribosome"/>
    <property type="evidence" value="ECO:0007669"/>
    <property type="project" value="InterPro"/>
</dbReference>
<dbReference type="GO" id="GO:0005634">
    <property type="term" value="C:nucleus"/>
    <property type="evidence" value="ECO:0007669"/>
    <property type="project" value="EnsemblFungi"/>
</dbReference>
<keyword evidence="8" id="KW-1185">Reference proteome</keyword>
<dbReference type="GO" id="GO:0003723">
    <property type="term" value="F:RNA binding"/>
    <property type="evidence" value="ECO:0007669"/>
    <property type="project" value="EnsemblFungi"/>
</dbReference>
<dbReference type="GO" id="GO:0022625">
    <property type="term" value="C:cytosolic large ribosomal subunit"/>
    <property type="evidence" value="ECO:0007669"/>
    <property type="project" value="EnsemblFungi"/>
</dbReference>
<comment type="similarity">
    <text evidence="1 4">Belongs to the universal ribosomal protein uL15 family.</text>
</comment>
<organism evidence="7 8">
    <name type="scientific">Vavraia culicis (isolate floridensis)</name>
    <name type="common">Microsporidian parasite</name>
    <dbReference type="NCBI Taxonomy" id="948595"/>
    <lineage>
        <taxon>Eukaryota</taxon>
        <taxon>Fungi</taxon>
        <taxon>Fungi incertae sedis</taxon>
        <taxon>Microsporidia</taxon>
        <taxon>Pleistophoridae</taxon>
        <taxon>Vavraia</taxon>
    </lineage>
</organism>
<proteinExistence type="inferred from homology"/>
<name>L2GVU5_VAVCU</name>
<dbReference type="PANTHER" id="PTHR11721">
    <property type="entry name" value="60S RIBOSOMAL PROTEIN L27A"/>
    <property type="match status" value="1"/>
</dbReference>
<dbReference type="GeneID" id="19879043"/>
<feature type="region of interest" description="Disordered" evidence="5">
    <location>
        <begin position="1"/>
        <end position="36"/>
    </location>
</feature>
<evidence type="ECO:0000256" key="3">
    <source>
        <dbReference type="ARBA" id="ARBA00023274"/>
    </source>
</evidence>
<dbReference type="PANTHER" id="PTHR11721:SF3">
    <property type="entry name" value="LARGE RIBOSOMAL SUBUNIT PROTEIN UL15"/>
    <property type="match status" value="1"/>
</dbReference>
<keyword evidence="2 4" id="KW-0689">Ribosomal protein</keyword>
<dbReference type="InterPro" id="IPR030878">
    <property type="entry name" value="Ribosomal_uL15"/>
</dbReference>
<feature type="compositionally biased region" description="Basic residues" evidence="5">
    <location>
        <begin position="22"/>
        <end position="31"/>
    </location>
</feature>
<dbReference type="PROSITE" id="PS00475">
    <property type="entry name" value="RIBOSOMAL_L15"/>
    <property type="match status" value="1"/>
</dbReference>
<evidence type="ECO:0000256" key="1">
    <source>
        <dbReference type="ARBA" id="ARBA00007320"/>
    </source>
</evidence>
<dbReference type="OMA" id="WGRVGQH"/>
<dbReference type="GO" id="GO:0006412">
    <property type="term" value="P:translation"/>
    <property type="evidence" value="ECO:0007669"/>
    <property type="project" value="InterPro"/>
</dbReference>
<dbReference type="RefSeq" id="XP_008074180.1">
    <property type="nucleotide sequence ID" value="XM_008075989.1"/>
</dbReference>
<gene>
    <name evidence="7" type="ORF">VCUG_01162</name>
</gene>
<evidence type="ECO:0000259" key="6">
    <source>
        <dbReference type="Pfam" id="PF00828"/>
    </source>
</evidence>
<protein>
    <recommendedName>
        <fullName evidence="6">Large ribosomal subunit protein uL15/eL18 domain-containing protein</fullName>
    </recommendedName>
</protein>
<dbReference type="FunCoup" id="L2GVU5">
    <property type="interactions" value="176"/>
</dbReference>
<dbReference type="Pfam" id="PF00828">
    <property type="entry name" value="Ribosomal_L27A"/>
    <property type="match status" value="1"/>
</dbReference>
<evidence type="ECO:0000313" key="7">
    <source>
        <dbReference type="EMBL" id="ELA47393.1"/>
    </source>
</evidence>
<dbReference type="Proteomes" id="UP000011081">
    <property type="component" value="Unassembled WGS sequence"/>
</dbReference>
<dbReference type="OrthoDB" id="61900at2759"/>
<dbReference type="HAMAP" id="MF_01341">
    <property type="entry name" value="Ribosomal_uL15"/>
    <property type="match status" value="1"/>
</dbReference>
<dbReference type="Gene3D" id="3.100.10.10">
    <property type="match status" value="1"/>
</dbReference>
<dbReference type="InterPro" id="IPR021131">
    <property type="entry name" value="Ribosomal_uL15/eL18"/>
</dbReference>
<dbReference type="InParanoid" id="L2GVU5"/>
<dbReference type="AlphaFoldDB" id="L2GVU5"/>
<reference evidence="8" key="1">
    <citation type="submission" date="2011-03" db="EMBL/GenBank/DDBJ databases">
        <title>The genome sequence of Vavraia culicis strain floridensis.</title>
        <authorList>
            <consortium name="The Broad Institute Genome Sequencing Platform"/>
            <person name="Cuomo C."/>
            <person name="Becnel J."/>
            <person name="Sanscrainte N."/>
            <person name="Young S.K."/>
            <person name="Zeng Q."/>
            <person name="Gargeya S."/>
            <person name="Fitzgerald M."/>
            <person name="Haas B."/>
            <person name="Abouelleil A."/>
            <person name="Alvarado L."/>
            <person name="Arachchi H.M."/>
            <person name="Berlin A."/>
            <person name="Chapman S.B."/>
            <person name="Gearin G."/>
            <person name="Goldberg J."/>
            <person name="Griggs A."/>
            <person name="Gujja S."/>
            <person name="Hansen M."/>
            <person name="Heiman D."/>
            <person name="Howarth C."/>
            <person name="Larimer J."/>
            <person name="Lui A."/>
            <person name="MacDonald P.J.P."/>
            <person name="McCowen C."/>
            <person name="Montmayeur A."/>
            <person name="Murphy C."/>
            <person name="Neiman D."/>
            <person name="Pearson M."/>
            <person name="Priest M."/>
            <person name="Roberts A."/>
            <person name="Saif S."/>
            <person name="Shea T."/>
            <person name="Sisk P."/>
            <person name="Stolte C."/>
            <person name="Sykes S."/>
            <person name="Wortman J."/>
            <person name="Nusbaum C."/>
            <person name="Birren B."/>
        </authorList>
    </citation>
    <scope>NUCLEOTIDE SEQUENCE [LARGE SCALE GENOMIC DNA]</scope>
    <source>
        <strain evidence="8">floridensis</strain>
    </source>
</reference>
<accession>L2GVU5</accession>
<dbReference type="InterPro" id="IPR001196">
    <property type="entry name" value="Ribosomal_uL15_CS"/>
</dbReference>
<evidence type="ECO:0000256" key="5">
    <source>
        <dbReference type="SAM" id="MobiDB-lite"/>
    </source>
</evidence>
<dbReference type="HOGENOM" id="CLU_109163_1_0_1"/>
<dbReference type="EMBL" id="GL877419">
    <property type="protein sequence ID" value="ELA47393.1"/>
    <property type="molecule type" value="Genomic_DNA"/>
</dbReference>
<feature type="domain" description="Large ribosomal subunit protein uL15/eL18" evidence="6">
    <location>
        <begin position="74"/>
        <end position="139"/>
    </location>
</feature>
<dbReference type="VEuPathDB" id="MicrosporidiaDB:VCUG_01162"/>
<feature type="compositionally biased region" description="Basic residues" evidence="5">
    <location>
        <begin position="1"/>
        <end position="15"/>
    </location>
</feature>
<dbReference type="SUPFAM" id="SSF52080">
    <property type="entry name" value="Ribosomal proteins L15p and L18e"/>
    <property type="match status" value="1"/>
</dbReference>
<dbReference type="InterPro" id="IPR036227">
    <property type="entry name" value="Ribosomal_uL15/eL18_sf"/>
</dbReference>
<keyword evidence="3 4" id="KW-0687">Ribonucleoprotein</keyword>
<dbReference type="STRING" id="948595.L2GVU5"/>
<evidence type="ECO:0000256" key="2">
    <source>
        <dbReference type="ARBA" id="ARBA00022980"/>
    </source>
</evidence>
<evidence type="ECO:0000313" key="8">
    <source>
        <dbReference type="Proteomes" id="UP000011081"/>
    </source>
</evidence>